<keyword evidence="1" id="KW-0812">Transmembrane</keyword>
<organism evidence="2 3">
    <name type="scientific">Stephania yunnanensis</name>
    <dbReference type="NCBI Taxonomy" id="152371"/>
    <lineage>
        <taxon>Eukaryota</taxon>
        <taxon>Viridiplantae</taxon>
        <taxon>Streptophyta</taxon>
        <taxon>Embryophyta</taxon>
        <taxon>Tracheophyta</taxon>
        <taxon>Spermatophyta</taxon>
        <taxon>Magnoliopsida</taxon>
        <taxon>Ranunculales</taxon>
        <taxon>Menispermaceae</taxon>
        <taxon>Menispermoideae</taxon>
        <taxon>Cissampelideae</taxon>
        <taxon>Stephania</taxon>
    </lineage>
</organism>
<feature type="transmembrane region" description="Helical" evidence="1">
    <location>
        <begin position="239"/>
        <end position="256"/>
    </location>
</feature>
<dbReference type="SUPFAM" id="SSF52029">
    <property type="entry name" value="GroEL apical domain-like"/>
    <property type="match status" value="1"/>
</dbReference>
<name>A0AAP0L4G3_9MAGN</name>
<dbReference type="InterPro" id="IPR027409">
    <property type="entry name" value="GroEL-like_apical_dom_sf"/>
</dbReference>
<accession>A0AAP0L4G3</accession>
<keyword evidence="3" id="KW-1185">Reference proteome</keyword>
<evidence type="ECO:0000313" key="3">
    <source>
        <dbReference type="Proteomes" id="UP001420932"/>
    </source>
</evidence>
<gene>
    <name evidence="2" type="ORF">Syun_003806</name>
</gene>
<keyword evidence="1" id="KW-0472">Membrane</keyword>
<dbReference type="EMBL" id="JBBNAF010000002">
    <property type="protein sequence ID" value="KAK9162904.1"/>
    <property type="molecule type" value="Genomic_DNA"/>
</dbReference>
<proteinExistence type="predicted"/>
<evidence type="ECO:0000256" key="1">
    <source>
        <dbReference type="SAM" id="Phobius"/>
    </source>
</evidence>
<reference evidence="2 3" key="1">
    <citation type="submission" date="2024-01" db="EMBL/GenBank/DDBJ databases">
        <title>Genome assemblies of Stephania.</title>
        <authorList>
            <person name="Yang L."/>
        </authorList>
    </citation>
    <scope>NUCLEOTIDE SEQUENCE [LARGE SCALE GENOMIC DNA]</scope>
    <source>
        <strain evidence="2">YNDBR</strain>
        <tissue evidence="2">Leaf</tissue>
    </source>
</reference>
<keyword evidence="1" id="KW-1133">Transmembrane helix</keyword>
<dbReference type="AlphaFoldDB" id="A0AAP0L4G3"/>
<dbReference type="Proteomes" id="UP001420932">
    <property type="component" value="Unassembled WGS sequence"/>
</dbReference>
<evidence type="ECO:0000313" key="2">
    <source>
        <dbReference type="EMBL" id="KAK9162904.1"/>
    </source>
</evidence>
<sequence>MIVCGHMGMKHMILPFPARHKRDVILIKQGEMKHEFIPKASTIEDRVIGVANLLEQEIQRVRPWGWLGKHATMSKLMRARKIVIHCGRNRHATNSQRFKASKCHKEQDLTTSNGKLSSKVLKLSKPNPDDLGYADSVSVEEVGAGEMKHEFIPEASAIEDRVCWSCQLLEQENLVVQTLGMALENMLPCQKLLMVLKISSKFELRHFCRTTGSVAMLKLRKPNPDDLGYADSVSVEEVGAIRILVILILLSFIAFLQT</sequence>
<protein>
    <submittedName>
        <fullName evidence="2">Uncharacterized protein</fullName>
    </submittedName>
</protein>
<comment type="caution">
    <text evidence="2">The sequence shown here is derived from an EMBL/GenBank/DDBJ whole genome shotgun (WGS) entry which is preliminary data.</text>
</comment>
<dbReference type="Gene3D" id="3.50.7.10">
    <property type="entry name" value="GroEL"/>
    <property type="match status" value="1"/>
</dbReference>